<dbReference type="AlphaFoldDB" id="A0A176VRP2"/>
<evidence type="ECO:0000313" key="1">
    <source>
        <dbReference type="EMBL" id="OAE23073.1"/>
    </source>
</evidence>
<keyword evidence="2" id="KW-1185">Reference proteome</keyword>
<proteinExistence type="predicted"/>
<accession>A0A176VRP2</accession>
<name>A0A176VRP2_MARPO</name>
<evidence type="ECO:0000313" key="2">
    <source>
        <dbReference type="Proteomes" id="UP000077202"/>
    </source>
</evidence>
<dbReference type="EMBL" id="LVLJ01002948">
    <property type="protein sequence ID" value="OAE23073.1"/>
    <property type="molecule type" value="Genomic_DNA"/>
</dbReference>
<sequence>MLCERENVTATSVEICEGIVEKQPSTPTLRNEATWQTTSARMDLLPARPAIDCDWIVPSVCMLDNRSGLFRLMDYWTEITTYCPGWQLGDGRMNELLLEADRLVKKAWSEAFEPKEIETSQDIQLFCSTSALSPLVTASIAWEYFPEGVCMLDLFGGINTSLAAVLQLGILDGHARVTHVLVMEKGCKILYLQELESGTSITFVVDKLVAEVGLATCI</sequence>
<reference evidence="1" key="1">
    <citation type="submission" date="2016-03" db="EMBL/GenBank/DDBJ databases">
        <title>Mechanisms controlling the formation of the plant cell surface in tip-growing cells are functionally conserved among land plants.</title>
        <authorList>
            <person name="Honkanen S."/>
            <person name="Jones V.A."/>
            <person name="Morieri G."/>
            <person name="Champion C."/>
            <person name="Hetherington A.J."/>
            <person name="Kelly S."/>
            <person name="Saint-Marcoux D."/>
            <person name="Proust H."/>
            <person name="Prescott H."/>
            <person name="Dolan L."/>
        </authorList>
    </citation>
    <scope>NUCLEOTIDE SEQUENCE [LARGE SCALE GENOMIC DNA]</scope>
    <source>
        <tissue evidence="1">Whole gametophyte</tissue>
    </source>
</reference>
<comment type="caution">
    <text evidence="1">The sequence shown here is derived from an EMBL/GenBank/DDBJ whole genome shotgun (WGS) entry which is preliminary data.</text>
</comment>
<protein>
    <submittedName>
        <fullName evidence="1">Uncharacterized protein</fullName>
    </submittedName>
</protein>
<gene>
    <name evidence="1" type="ORF">AXG93_1544s1090</name>
</gene>
<dbReference type="Proteomes" id="UP000077202">
    <property type="component" value="Unassembled WGS sequence"/>
</dbReference>
<organism evidence="1 2">
    <name type="scientific">Marchantia polymorpha subsp. ruderalis</name>
    <dbReference type="NCBI Taxonomy" id="1480154"/>
    <lineage>
        <taxon>Eukaryota</taxon>
        <taxon>Viridiplantae</taxon>
        <taxon>Streptophyta</taxon>
        <taxon>Embryophyta</taxon>
        <taxon>Marchantiophyta</taxon>
        <taxon>Marchantiopsida</taxon>
        <taxon>Marchantiidae</taxon>
        <taxon>Marchantiales</taxon>
        <taxon>Marchantiaceae</taxon>
        <taxon>Marchantia</taxon>
    </lineage>
</organism>